<keyword evidence="2" id="KW-1185">Reference proteome</keyword>
<evidence type="ECO:0000313" key="1">
    <source>
        <dbReference type="EMBL" id="CAB0039842.1"/>
    </source>
</evidence>
<name>A0A6H5ISL1_9HYME</name>
<organism evidence="1 2">
    <name type="scientific">Trichogramma brassicae</name>
    <dbReference type="NCBI Taxonomy" id="86971"/>
    <lineage>
        <taxon>Eukaryota</taxon>
        <taxon>Metazoa</taxon>
        <taxon>Ecdysozoa</taxon>
        <taxon>Arthropoda</taxon>
        <taxon>Hexapoda</taxon>
        <taxon>Insecta</taxon>
        <taxon>Pterygota</taxon>
        <taxon>Neoptera</taxon>
        <taxon>Endopterygota</taxon>
        <taxon>Hymenoptera</taxon>
        <taxon>Apocrita</taxon>
        <taxon>Proctotrupomorpha</taxon>
        <taxon>Chalcidoidea</taxon>
        <taxon>Trichogrammatidae</taxon>
        <taxon>Trichogramma</taxon>
    </lineage>
</organism>
<dbReference type="AlphaFoldDB" id="A0A6H5ISL1"/>
<protein>
    <submittedName>
        <fullName evidence="1">Uncharacterized protein</fullName>
    </submittedName>
</protein>
<accession>A0A6H5ISL1</accession>
<dbReference type="Pfam" id="PF04665">
    <property type="entry name" value="Pox_A32"/>
    <property type="match status" value="1"/>
</dbReference>
<sequence length="212" mass="24731">MFCGGCQCYLNFMHAERVAVLFRAACYIVRMINCLLALITHPNGLRFENVYVYSKSLNQPKYKFLKDLLEPIDGVRYLPFSEHEAVLSPDEALPNSLMIFDDVACEKQDNVRAYFCMGRHKNVDSFYLCQSYAHVPKHLVRDNVNLLVIFRQDDVNLRHIYDDHVNTDMSYPVFKELCANCWNSDQHSFWSSTRIELELTRGDIEKDSTILL</sequence>
<dbReference type="OrthoDB" id="5988694at2759"/>
<gene>
    <name evidence="1" type="ORF">TBRA_LOCUS11580</name>
</gene>
<dbReference type="EMBL" id="CADCXV010000983">
    <property type="protein sequence ID" value="CAB0039842.1"/>
    <property type="molecule type" value="Genomic_DNA"/>
</dbReference>
<dbReference type="Proteomes" id="UP000479190">
    <property type="component" value="Unassembled WGS sequence"/>
</dbReference>
<evidence type="ECO:0000313" key="2">
    <source>
        <dbReference type="Proteomes" id="UP000479190"/>
    </source>
</evidence>
<reference evidence="1 2" key="1">
    <citation type="submission" date="2020-02" db="EMBL/GenBank/DDBJ databases">
        <authorList>
            <person name="Ferguson B K."/>
        </authorList>
    </citation>
    <scope>NUCLEOTIDE SEQUENCE [LARGE SCALE GENOMIC DNA]</scope>
</reference>
<proteinExistence type="predicted"/>
<dbReference type="InterPro" id="IPR006758">
    <property type="entry name" value="A32L"/>
</dbReference>